<dbReference type="EMBL" id="CP060783">
    <property type="protein sequence ID" value="QNP48340.1"/>
    <property type="molecule type" value="Genomic_DNA"/>
</dbReference>
<organism evidence="2 3">
    <name type="scientific">Diaphorobacter aerolatus</name>
    <dbReference type="NCBI Taxonomy" id="1288495"/>
    <lineage>
        <taxon>Bacteria</taxon>
        <taxon>Pseudomonadati</taxon>
        <taxon>Pseudomonadota</taxon>
        <taxon>Betaproteobacteria</taxon>
        <taxon>Burkholderiales</taxon>
        <taxon>Comamonadaceae</taxon>
        <taxon>Diaphorobacter</taxon>
    </lineage>
</organism>
<accession>A0A7H0GJ74</accession>
<dbReference type="RefSeq" id="WP_187723938.1">
    <property type="nucleotide sequence ID" value="NZ_CP060783.1"/>
</dbReference>
<evidence type="ECO:0008006" key="4">
    <source>
        <dbReference type="Google" id="ProtNLM"/>
    </source>
</evidence>
<feature type="transmembrane region" description="Helical" evidence="1">
    <location>
        <begin position="76"/>
        <end position="101"/>
    </location>
</feature>
<keyword evidence="1" id="KW-1133">Transmembrane helix</keyword>
<evidence type="ECO:0000313" key="2">
    <source>
        <dbReference type="EMBL" id="QNP48340.1"/>
    </source>
</evidence>
<feature type="transmembrane region" description="Helical" evidence="1">
    <location>
        <begin position="42"/>
        <end position="64"/>
    </location>
</feature>
<dbReference type="AlphaFoldDB" id="A0A7H0GJ74"/>
<keyword evidence="1" id="KW-0472">Membrane</keyword>
<feature type="transmembrane region" description="Helical" evidence="1">
    <location>
        <begin position="144"/>
        <end position="165"/>
    </location>
</feature>
<reference evidence="2 3" key="1">
    <citation type="submission" date="2020-08" db="EMBL/GenBank/DDBJ databases">
        <title>Genome sequence of Diaphorobacter aerolatus KACC 16536T.</title>
        <authorList>
            <person name="Hyun D.-W."/>
            <person name="Bae J.-W."/>
        </authorList>
    </citation>
    <scope>NUCLEOTIDE SEQUENCE [LARGE SCALE GENOMIC DNA]</scope>
    <source>
        <strain evidence="2 3">KACC 16536</strain>
    </source>
</reference>
<sequence length="226" mass="24318">MPAVDAAISLAALVVALWLRPWRMLGFTTARTPQGPLRKMSPLVSPLLAALVLLPWFWALPTLVHMPLPLQLSGACMLVLMLGWPLAIPALWVIGLAAALLSPAMSWSDALSAIAWLGVMPATLALLLGALIRRVTGTRMFVYVLGRAFLGTVACVFISGALSQWSGHALAAQVDEGLSMVARWLMAWSDGLLTGMLTVVFVAFKPEWLATWSDRLYLPAPPTGDH</sequence>
<keyword evidence="3" id="KW-1185">Reference proteome</keyword>
<feature type="transmembrane region" description="Helical" evidence="1">
    <location>
        <begin position="185"/>
        <end position="204"/>
    </location>
</feature>
<name>A0A7H0GJ74_9BURK</name>
<protein>
    <recommendedName>
        <fullName evidence="4">Energy-coupling factor ABC transporter permease</fullName>
    </recommendedName>
</protein>
<proteinExistence type="predicted"/>
<evidence type="ECO:0000313" key="3">
    <source>
        <dbReference type="Proteomes" id="UP000516028"/>
    </source>
</evidence>
<gene>
    <name evidence="2" type="ORF">H9K75_20680</name>
</gene>
<feature type="transmembrane region" description="Helical" evidence="1">
    <location>
        <begin position="113"/>
        <end position="132"/>
    </location>
</feature>
<dbReference type="KEGG" id="daer:H9K75_20680"/>
<dbReference type="Proteomes" id="UP000516028">
    <property type="component" value="Chromosome"/>
</dbReference>
<keyword evidence="1" id="KW-0812">Transmembrane</keyword>
<evidence type="ECO:0000256" key="1">
    <source>
        <dbReference type="SAM" id="Phobius"/>
    </source>
</evidence>